<dbReference type="EMBL" id="JACBZD010000002">
    <property type="protein sequence ID" value="NYI08113.1"/>
    <property type="molecule type" value="Genomic_DNA"/>
</dbReference>
<comment type="caution">
    <text evidence="2">The sequence shown here is derived from an EMBL/GenBank/DDBJ whole genome shotgun (WGS) entry which is preliminary data.</text>
</comment>
<accession>A0A853A0G4</accession>
<feature type="compositionally biased region" description="Basic and acidic residues" evidence="1">
    <location>
        <begin position="43"/>
        <end position="56"/>
    </location>
</feature>
<evidence type="ECO:0000313" key="2">
    <source>
        <dbReference type="EMBL" id="NYI08113.1"/>
    </source>
</evidence>
<proteinExistence type="predicted"/>
<dbReference type="AlphaFoldDB" id="A0A853A0G4"/>
<feature type="region of interest" description="Disordered" evidence="1">
    <location>
        <begin position="1"/>
        <end position="93"/>
    </location>
</feature>
<evidence type="ECO:0000256" key="1">
    <source>
        <dbReference type="SAM" id="MobiDB-lite"/>
    </source>
</evidence>
<dbReference type="Proteomes" id="UP000567795">
    <property type="component" value="Unassembled WGS sequence"/>
</dbReference>
<name>A0A853A0G4_9ACTN</name>
<protein>
    <submittedName>
        <fullName evidence="2">Uncharacterized protein</fullName>
    </submittedName>
</protein>
<reference evidence="2 3" key="1">
    <citation type="submission" date="2020-07" db="EMBL/GenBank/DDBJ databases">
        <title>Sequencing the genomes of 1000 actinobacteria strains.</title>
        <authorList>
            <person name="Klenk H.-P."/>
        </authorList>
    </citation>
    <scope>NUCLEOTIDE SEQUENCE [LARGE SCALE GENOMIC DNA]</scope>
    <source>
        <strain evidence="2 3">DSM 42178</strain>
    </source>
</reference>
<dbReference type="RefSeq" id="WP_246451291.1">
    <property type="nucleotide sequence ID" value="NZ_JACBZD010000002.1"/>
</dbReference>
<keyword evidence="3" id="KW-1185">Reference proteome</keyword>
<organism evidence="2 3">
    <name type="scientific">Allostreptomyces psammosilenae</name>
    <dbReference type="NCBI Taxonomy" id="1892865"/>
    <lineage>
        <taxon>Bacteria</taxon>
        <taxon>Bacillati</taxon>
        <taxon>Actinomycetota</taxon>
        <taxon>Actinomycetes</taxon>
        <taxon>Kitasatosporales</taxon>
        <taxon>Streptomycetaceae</taxon>
        <taxon>Allostreptomyces</taxon>
    </lineage>
</organism>
<gene>
    <name evidence="2" type="ORF">FHU37_005142</name>
</gene>
<sequence length="93" mass="10122">MTRPAHRTGLPEGSVEKDPVLESPDELEEWRREEEAAVGETLEAPRADAAEQHRELSAGPGSVPPSPSAGYEANPADAAEQARIVEQDEDDYR</sequence>
<evidence type="ECO:0000313" key="3">
    <source>
        <dbReference type="Proteomes" id="UP000567795"/>
    </source>
</evidence>